<sequence length="163" mass="19123">MDTIDVSEGSQYFVANQQGVNKMVKPDELFQTIDQYMKSFDPRKIIITMYKRTEREVKIIGDTKYFYYLTRNEPNAKFVMEFYDAIYSEFRYDQKTNQWISNNGKSVLSIKPAATNFESYINQKEIDDVTDTLKSMSLSKSKDTNDVVDLTNKFNSMTLEVQQ</sequence>
<organism evidence="1">
    <name type="scientific">Klosneuvirus KNV1</name>
    <dbReference type="NCBI Taxonomy" id="1977640"/>
    <lineage>
        <taxon>Viruses</taxon>
        <taxon>Varidnaviria</taxon>
        <taxon>Bamfordvirae</taxon>
        <taxon>Nucleocytoviricota</taxon>
        <taxon>Megaviricetes</taxon>
        <taxon>Imitervirales</taxon>
        <taxon>Mimiviridae</taxon>
        <taxon>Klosneuvirinae</taxon>
        <taxon>Klosneuvirus</taxon>
    </lineage>
</organism>
<proteinExistence type="predicted"/>
<accession>A0A1V0SM24</accession>
<protein>
    <submittedName>
        <fullName evidence="1">Uncharacterized protein</fullName>
    </submittedName>
</protein>
<evidence type="ECO:0000313" key="1">
    <source>
        <dbReference type="EMBL" id="ARF12678.1"/>
    </source>
</evidence>
<gene>
    <name evidence="1" type="ORF">Klosneuvirus_15_9</name>
</gene>
<dbReference type="EMBL" id="KY684122">
    <property type="protein sequence ID" value="ARF12678.1"/>
    <property type="molecule type" value="Genomic_DNA"/>
</dbReference>
<reference evidence="1" key="1">
    <citation type="journal article" date="2017" name="Science">
        <title>Giant viruses with an expanded complement of translation system components.</title>
        <authorList>
            <person name="Schulz F."/>
            <person name="Yutin N."/>
            <person name="Ivanova N.N."/>
            <person name="Ortega D.R."/>
            <person name="Lee T.K."/>
            <person name="Vierheilig J."/>
            <person name="Daims H."/>
            <person name="Horn M."/>
            <person name="Wagner M."/>
            <person name="Jensen G.J."/>
            <person name="Kyrpides N.C."/>
            <person name="Koonin E.V."/>
            <person name="Woyke T."/>
        </authorList>
    </citation>
    <scope>NUCLEOTIDE SEQUENCE</scope>
    <source>
        <strain evidence="1">KNV1</strain>
    </source>
</reference>
<name>A0A1V0SM24_9VIRU</name>